<accession>A0A914V2Y2</accession>
<evidence type="ECO:0000313" key="3">
    <source>
        <dbReference type="WBParaSite" id="PSAMB.scaffold1488size30820.g13335.t1"/>
    </source>
</evidence>
<proteinExistence type="predicted"/>
<name>A0A914V2Y2_9BILA</name>
<evidence type="ECO:0000313" key="2">
    <source>
        <dbReference type="Proteomes" id="UP000887566"/>
    </source>
</evidence>
<reference evidence="3" key="1">
    <citation type="submission" date="2022-11" db="UniProtKB">
        <authorList>
            <consortium name="WormBaseParasite"/>
        </authorList>
    </citation>
    <scope>IDENTIFICATION</scope>
</reference>
<protein>
    <submittedName>
        <fullName evidence="3">Uncharacterized protein</fullName>
    </submittedName>
</protein>
<dbReference type="WBParaSite" id="PSAMB.scaffold1488size30820.g13335.t1">
    <property type="protein sequence ID" value="PSAMB.scaffold1488size30820.g13335.t1"/>
    <property type="gene ID" value="PSAMB.scaffold1488size30820.g13335"/>
</dbReference>
<sequence>MFTLNKGTTKFGHDILAYRTDDKVITFSVKDRPKGSTRGTRASPARRSSGESWSTLQQHATLLAFATAHLIPLMTRQSVTTLSAIQSSTAPTSSNKRCEEHLKMYALERPPLHLPSLRSTCPVCLNVNATCSDPDILGCRLRKGKSSTKNALKMRNKFNVPSAYKETLCNQDYLIHRMKTLR</sequence>
<feature type="region of interest" description="Disordered" evidence="1">
    <location>
        <begin position="29"/>
        <end position="52"/>
    </location>
</feature>
<dbReference type="Proteomes" id="UP000887566">
    <property type="component" value="Unplaced"/>
</dbReference>
<organism evidence="2 3">
    <name type="scientific">Plectus sambesii</name>
    <dbReference type="NCBI Taxonomy" id="2011161"/>
    <lineage>
        <taxon>Eukaryota</taxon>
        <taxon>Metazoa</taxon>
        <taxon>Ecdysozoa</taxon>
        <taxon>Nematoda</taxon>
        <taxon>Chromadorea</taxon>
        <taxon>Plectida</taxon>
        <taxon>Plectina</taxon>
        <taxon>Plectoidea</taxon>
        <taxon>Plectidae</taxon>
        <taxon>Plectus</taxon>
    </lineage>
</organism>
<keyword evidence="2" id="KW-1185">Reference proteome</keyword>
<dbReference type="AlphaFoldDB" id="A0A914V2Y2"/>
<evidence type="ECO:0000256" key="1">
    <source>
        <dbReference type="SAM" id="MobiDB-lite"/>
    </source>
</evidence>